<reference evidence="8 9" key="1">
    <citation type="submission" date="2015-11" db="EMBL/GenBank/DDBJ databases">
        <title>Genomic analysis of 38 Legionella species identifies large and diverse effector repertoires.</title>
        <authorList>
            <person name="Burstein D."/>
            <person name="Amaro F."/>
            <person name="Zusman T."/>
            <person name="Lifshitz Z."/>
            <person name="Cohen O."/>
            <person name="Gilbert J.A."/>
            <person name="Pupko T."/>
            <person name="Shuman H.A."/>
            <person name="Segal G."/>
        </authorList>
    </citation>
    <scope>NUCLEOTIDE SEQUENCE [LARGE SCALE GENOMIC DNA]</scope>
    <source>
        <strain evidence="8 9">ATCC 51914</strain>
    </source>
</reference>
<dbReference type="Proteomes" id="UP000054729">
    <property type="component" value="Unassembled WGS sequence"/>
</dbReference>
<dbReference type="GO" id="GO:0004644">
    <property type="term" value="F:phosphoribosylglycinamide formyltransferase activity"/>
    <property type="evidence" value="ECO:0007669"/>
    <property type="project" value="UniProtKB-UniRule"/>
</dbReference>
<feature type="binding site" evidence="6">
    <location>
        <position position="64"/>
    </location>
    <ligand>
        <name>(6R)-10-formyltetrahydrofolate</name>
        <dbReference type="ChEBI" id="CHEBI:195366"/>
    </ligand>
</feature>
<comment type="pathway">
    <text evidence="1 6">Purine metabolism; IMP biosynthesis via de novo pathway; N(2)-formyl-N(1)-(5-phospho-D-ribosyl)glycinamide from N(1)-(5-phospho-D-ribosyl)glycinamide (10-formyl THF route): step 1/1.</text>
</comment>
<feature type="binding site" evidence="6">
    <location>
        <begin position="12"/>
        <end position="14"/>
    </location>
    <ligand>
        <name>N(1)-(5-phospho-beta-D-ribosyl)glycinamide</name>
        <dbReference type="ChEBI" id="CHEBI:143788"/>
    </ligand>
</feature>
<dbReference type="EMBL" id="LNZB01000060">
    <property type="protein sequence ID" value="KTD75155.1"/>
    <property type="molecule type" value="Genomic_DNA"/>
</dbReference>
<dbReference type="NCBIfam" id="TIGR00639">
    <property type="entry name" value="PurN"/>
    <property type="match status" value="1"/>
</dbReference>
<dbReference type="Pfam" id="PF00551">
    <property type="entry name" value="Formyl_trans_N"/>
    <property type="match status" value="1"/>
</dbReference>
<dbReference type="Gene3D" id="3.40.50.170">
    <property type="entry name" value="Formyl transferase, N-terminal domain"/>
    <property type="match status" value="1"/>
</dbReference>
<dbReference type="PATRIC" id="fig|66969.6.peg.3485"/>
<evidence type="ECO:0000256" key="1">
    <source>
        <dbReference type="ARBA" id="ARBA00005054"/>
    </source>
</evidence>
<dbReference type="GO" id="GO:0006189">
    <property type="term" value="P:'de novo' IMP biosynthetic process"/>
    <property type="evidence" value="ECO:0007669"/>
    <property type="project" value="UniProtKB-UniRule"/>
</dbReference>
<dbReference type="EC" id="2.1.2.2" evidence="6"/>
<evidence type="ECO:0000313" key="9">
    <source>
        <dbReference type="Proteomes" id="UP000054729"/>
    </source>
</evidence>
<dbReference type="InterPro" id="IPR002376">
    <property type="entry name" value="Formyl_transf_N"/>
</dbReference>
<keyword evidence="9" id="KW-1185">Reference proteome</keyword>
<evidence type="ECO:0000256" key="5">
    <source>
        <dbReference type="ARBA" id="ARBA00047664"/>
    </source>
</evidence>
<organism evidence="8 9">
    <name type="scientific">Legionella waltersii</name>
    <dbReference type="NCBI Taxonomy" id="66969"/>
    <lineage>
        <taxon>Bacteria</taxon>
        <taxon>Pseudomonadati</taxon>
        <taxon>Pseudomonadota</taxon>
        <taxon>Gammaproteobacteria</taxon>
        <taxon>Legionellales</taxon>
        <taxon>Legionellaceae</taxon>
        <taxon>Legionella</taxon>
    </lineage>
</organism>
<dbReference type="InterPro" id="IPR001555">
    <property type="entry name" value="GART_AS"/>
</dbReference>
<dbReference type="PROSITE" id="PS00373">
    <property type="entry name" value="GART"/>
    <property type="match status" value="1"/>
</dbReference>
<evidence type="ECO:0000256" key="3">
    <source>
        <dbReference type="ARBA" id="ARBA00022755"/>
    </source>
</evidence>
<dbReference type="PANTHER" id="PTHR43369:SF2">
    <property type="entry name" value="PHOSPHORIBOSYLGLYCINAMIDE FORMYLTRANSFERASE"/>
    <property type="match status" value="1"/>
</dbReference>
<dbReference type="SUPFAM" id="SSF53328">
    <property type="entry name" value="Formyltransferase"/>
    <property type="match status" value="1"/>
</dbReference>
<keyword evidence="3 6" id="KW-0658">Purine biosynthesis</keyword>
<comment type="function">
    <text evidence="6">Catalyzes the transfer of a formyl group from 10-formyltetrahydrofolate to 5-phospho-ribosyl-glycinamide (GAR), producing 5-phospho-ribosyl-N-formylglycinamide (FGAR) and tetrahydrofolate.</text>
</comment>
<evidence type="ECO:0000256" key="4">
    <source>
        <dbReference type="ARBA" id="ARBA00038440"/>
    </source>
</evidence>
<dbReference type="UniPathway" id="UPA00074">
    <property type="reaction ID" value="UER00126"/>
</dbReference>
<feature type="active site" description="Proton donor" evidence="6">
    <location>
        <position position="108"/>
    </location>
</feature>
<feature type="binding site" evidence="6">
    <location>
        <position position="106"/>
    </location>
    <ligand>
        <name>(6R)-10-formyltetrahydrofolate</name>
        <dbReference type="ChEBI" id="CHEBI:195366"/>
    </ligand>
</feature>
<feature type="domain" description="Formyl transferase N-terminal" evidence="7">
    <location>
        <begin position="5"/>
        <end position="184"/>
    </location>
</feature>
<dbReference type="OrthoDB" id="9806170at2"/>
<dbReference type="PANTHER" id="PTHR43369">
    <property type="entry name" value="PHOSPHORIBOSYLGLYCINAMIDE FORMYLTRANSFERASE"/>
    <property type="match status" value="1"/>
</dbReference>
<dbReference type="AlphaFoldDB" id="A0A0W1A2B6"/>
<keyword evidence="2 6" id="KW-0808">Transferase</keyword>
<dbReference type="RefSeq" id="WP_058481778.1">
    <property type="nucleotide sequence ID" value="NZ_CAAAIQ010000005.1"/>
</dbReference>
<dbReference type="FunFam" id="3.40.50.170:FF:000013">
    <property type="entry name" value="Phosphoribosylamine-glycine ligase"/>
    <property type="match status" value="1"/>
</dbReference>
<protein>
    <recommendedName>
        <fullName evidence="6">Phosphoribosylglycinamide formyltransferase</fullName>
        <ecNumber evidence="6">2.1.2.2</ecNumber>
    </recommendedName>
    <alternativeName>
        <fullName evidence="6">5'-phosphoribosylglycinamide transformylase</fullName>
    </alternativeName>
    <alternativeName>
        <fullName evidence="6">GAR transformylase</fullName>
        <shortName evidence="6">GART</shortName>
    </alternativeName>
</protein>
<comment type="caution">
    <text evidence="8">The sequence shown here is derived from an EMBL/GenBank/DDBJ whole genome shotgun (WGS) entry which is preliminary data.</text>
</comment>
<dbReference type="InterPro" id="IPR004607">
    <property type="entry name" value="GART"/>
</dbReference>
<evidence type="ECO:0000259" key="7">
    <source>
        <dbReference type="Pfam" id="PF00551"/>
    </source>
</evidence>
<evidence type="ECO:0000256" key="2">
    <source>
        <dbReference type="ARBA" id="ARBA00022679"/>
    </source>
</evidence>
<evidence type="ECO:0000256" key="6">
    <source>
        <dbReference type="HAMAP-Rule" id="MF_01930"/>
    </source>
</evidence>
<gene>
    <name evidence="6 8" type="primary">purN</name>
    <name evidence="8" type="ORF">Lwal_3196</name>
</gene>
<dbReference type="HAMAP" id="MF_01930">
    <property type="entry name" value="PurN"/>
    <property type="match status" value="1"/>
</dbReference>
<dbReference type="InterPro" id="IPR036477">
    <property type="entry name" value="Formyl_transf_N_sf"/>
</dbReference>
<comment type="similarity">
    <text evidence="4 6">Belongs to the GART family.</text>
</comment>
<accession>A0A0W1A2B6</accession>
<feature type="site" description="Raises pKa of active site His" evidence="6">
    <location>
        <position position="147"/>
    </location>
</feature>
<comment type="catalytic activity">
    <reaction evidence="5 6">
        <text>N(1)-(5-phospho-beta-D-ribosyl)glycinamide + (6R)-10-formyltetrahydrofolate = N(2)-formyl-N(1)-(5-phospho-beta-D-ribosyl)glycinamide + (6S)-5,6,7,8-tetrahydrofolate + H(+)</text>
        <dbReference type="Rhea" id="RHEA:15053"/>
        <dbReference type="ChEBI" id="CHEBI:15378"/>
        <dbReference type="ChEBI" id="CHEBI:57453"/>
        <dbReference type="ChEBI" id="CHEBI:143788"/>
        <dbReference type="ChEBI" id="CHEBI:147286"/>
        <dbReference type="ChEBI" id="CHEBI:195366"/>
        <dbReference type="EC" id="2.1.2.2"/>
    </reaction>
</comment>
<feature type="binding site" evidence="6">
    <location>
        <begin position="89"/>
        <end position="92"/>
    </location>
    <ligand>
        <name>(6R)-10-formyltetrahydrofolate</name>
        <dbReference type="ChEBI" id="CHEBI:195366"/>
    </ligand>
</feature>
<evidence type="ECO:0000313" key="8">
    <source>
        <dbReference type="EMBL" id="KTD75155.1"/>
    </source>
</evidence>
<proteinExistence type="inferred from homology"/>
<dbReference type="STRING" id="66969.Lwal_3196"/>
<name>A0A0W1A2B6_9GAMM</name>
<dbReference type="CDD" id="cd08645">
    <property type="entry name" value="FMT_core_GART"/>
    <property type="match status" value="1"/>
</dbReference>
<dbReference type="GO" id="GO:0005737">
    <property type="term" value="C:cytoplasm"/>
    <property type="evidence" value="ECO:0007669"/>
    <property type="project" value="TreeGrafter"/>
</dbReference>
<sequence length="190" mass="20925">MIKLGILGSTRGTNMLAIINAINLGYLEAQISIVLSNKSDAIILDRARIHGLDCQFVSPTGLSRTDYDLKISGILKQHQVDVVVLIGYMRILSPEFISEWPNKVINVHPSLLPAFAGKMDLEVHRAVLQSGVHETGCTIHYVTEKVDAGPILLQKKCSVSEEDTPESLKEKVQKLESEALIDAIQVLSRK</sequence>